<dbReference type="Proteomes" id="UP000828390">
    <property type="component" value="Unassembled WGS sequence"/>
</dbReference>
<evidence type="ECO:0000256" key="2">
    <source>
        <dbReference type="ARBA" id="ARBA00022692"/>
    </source>
</evidence>
<evidence type="ECO:0000256" key="1">
    <source>
        <dbReference type="ARBA" id="ARBA00004141"/>
    </source>
</evidence>
<sequence length="358" mass="40531">MDSTTTLARNVTLGNVTEQETFNTTSPNMSEWSFPVGYYGNTTALLWRVIPPILMTVGTIGNTMTILVLLHQQKMTSTALFLFALAISDTLTLFSGLLTGWVMFTWDLDIRLLSNPGCKTLVYMIYCSIHLSTWLIVAVTLERTACVLFPHKVRLDCSPRNAWLIIVTIVIAVFGINIILPVIFDLNGYEGKKCAPSIDIVWNVYQWIDFTLSFGAPFPLLLIGNVVIVVQLARSRSRNKRMNISGQAHDTRPLSMLIIALSAVFFLTMTPIAVMDVSYPYLMEKILALERVDPYTAWYDYEYLLFQQTVVELVCYFNSTFNFVFYVFSGTKFRTELKSMGCCQERKGTSLFITTTSK</sequence>
<organism evidence="10 11">
    <name type="scientific">Dreissena polymorpha</name>
    <name type="common">Zebra mussel</name>
    <name type="synonym">Mytilus polymorpha</name>
    <dbReference type="NCBI Taxonomy" id="45954"/>
    <lineage>
        <taxon>Eukaryota</taxon>
        <taxon>Metazoa</taxon>
        <taxon>Spiralia</taxon>
        <taxon>Lophotrochozoa</taxon>
        <taxon>Mollusca</taxon>
        <taxon>Bivalvia</taxon>
        <taxon>Autobranchia</taxon>
        <taxon>Heteroconchia</taxon>
        <taxon>Euheterodonta</taxon>
        <taxon>Imparidentia</taxon>
        <taxon>Neoheterodontei</taxon>
        <taxon>Myida</taxon>
        <taxon>Dreissenoidea</taxon>
        <taxon>Dreissenidae</taxon>
        <taxon>Dreissena</taxon>
    </lineage>
</organism>
<name>A0A9D3YF44_DREPO</name>
<dbReference type="PRINTS" id="PR00237">
    <property type="entry name" value="GPCRRHODOPSN"/>
</dbReference>
<protein>
    <recommendedName>
        <fullName evidence="9">G-protein coupled receptors family 1 profile domain-containing protein</fullName>
    </recommendedName>
</protein>
<evidence type="ECO:0000256" key="6">
    <source>
        <dbReference type="ARBA" id="ARBA00023170"/>
    </source>
</evidence>
<keyword evidence="6" id="KW-0675">Receptor</keyword>
<feature type="transmembrane region" description="Helical" evidence="8">
    <location>
        <begin position="204"/>
        <end position="233"/>
    </location>
</feature>
<dbReference type="CDD" id="cd14978">
    <property type="entry name" value="7tmA_FMRFamide_R-like"/>
    <property type="match status" value="1"/>
</dbReference>
<dbReference type="Pfam" id="PF00001">
    <property type="entry name" value="7tm_1"/>
    <property type="match status" value="1"/>
</dbReference>
<feature type="transmembrane region" description="Helical" evidence="8">
    <location>
        <begin position="254"/>
        <end position="274"/>
    </location>
</feature>
<evidence type="ECO:0000256" key="3">
    <source>
        <dbReference type="ARBA" id="ARBA00022989"/>
    </source>
</evidence>
<dbReference type="InterPro" id="IPR017452">
    <property type="entry name" value="GPCR_Rhodpsn_7TM"/>
</dbReference>
<dbReference type="Gene3D" id="1.20.1070.10">
    <property type="entry name" value="Rhodopsin 7-helix transmembrane proteins"/>
    <property type="match status" value="1"/>
</dbReference>
<comment type="subcellular location">
    <subcellularLocation>
        <location evidence="1">Membrane</location>
        <topology evidence="1">Multi-pass membrane protein</topology>
    </subcellularLocation>
</comment>
<reference evidence="10" key="2">
    <citation type="submission" date="2020-11" db="EMBL/GenBank/DDBJ databases">
        <authorList>
            <person name="McCartney M.A."/>
            <person name="Auch B."/>
            <person name="Kono T."/>
            <person name="Mallez S."/>
            <person name="Becker A."/>
            <person name="Gohl D.M."/>
            <person name="Silverstein K.A.T."/>
            <person name="Koren S."/>
            <person name="Bechman K.B."/>
            <person name="Herman A."/>
            <person name="Abrahante J.E."/>
            <person name="Garbe J."/>
        </authorList>
    </citation>
    <scope>NUCLEOTIDE SEQUENCE</scope>
    <source>
        <strain evidence="10">Duluth1</strain>
        <tissue evidence="10">Whole animal</tissue>
    </source>
</reference>
<feature type="transmembrane region" description="Helical" evidence="8">
    <location>
        <begin position="162"/>
        <end position="184"/>
    </location>
</feature>
<dbReference type="GO" id="GO:0004930">
    <property type="term" value="F:G protein-coupled receptor activity"/>
    <property type="evidence" value="ECO:0007669"/>
    <property type="project" value="UniProtKB-KW"/>
</dbReference>
<gene>
    <name evidence="10" type="ORF">DPMN_085463</name>
</gene>
<keyword evidence="3 8" id="KW-1133">Transmembrane helix</keyword>
<dbReference type="PANTHER" id="PTHR24243">
    <property type="entry name" value="G-PROTEIN COUPLED RECEPTOR"/>
    <property type="match status" value="1"/>
</dbReference>
<comment type="caution">
    <text evidence="10">The sequence shown here is derived from an EMBL/GenBank/DDBJ whole genome shotgun (WGS) entry which is preliminary data.</text>
</comment>
<feature type="transmembrane region" description="Helical" evidence="8">
    <location>
        <begin position="123"/>
        <end position="141"/>
    </location>
</feature>
<dbReference type="SUPFAM" id="SSF81321">
    <property type="entry name" value="Family A G protein-coupled receptor-like"/>
    <property type="match status" value="1"/>
</dbReference>
<evidence type="ECO:0000256" key="4">
    <source>
        <dbReference type="ARBA" id="ARBA00023040"/>
    </source>
</evidence>
<dbReference type="EMBL" id="JAIWYP010000016">
    <property type="protein sequence ID" value="KAH3697951.1"/>
    <property type="molecule type" value="Genomic_DNA"/>
</dbReference>
<reference evidence="10" key="1">
    <citation type="journal article" date="2019" name="bioRxiv">
        <title>The Genome of the Zebra Mussel, Dreissena polymorpha: A Resource for Invasive Species Research.</title>
        <authorList>
            <person name="McCartney M.A."/>
            <person name="Auch B."/>
            <person name="Kono T."/>
            <person name="Mallez S."/>
            <person name="Zhang Y."/>
            <person name="Obille A."/>
            <person name="Becker A."/>
            <person name="Abrahante J.E."/>
            <person name="Garbe J."/>
            <person name="Badalamenti J.P."/>
            <person name="Herman A."/>
            <person name="Mangelson H."/>
            <person name="Liachko I."/>
            <person name="Sullivan S."/>
            <person name="Sone E.D."/>
            <person name="Koren S."/>
            <person name="Silverstein K.A.T."/>
            <person name="Beckman K.B."/>
            <person name="Gohl D.M."/>
        </authorList>
    </citation>
    <scope>NUCLEOTIDE SEQUENCE</scope>
    <source>
        <strain evidence="10">Duluth1</strain>
        <tissue evidence="10">Whole animal</tissue>
    </source>
</reference>
<dbReference type="GO" id="GO:0005886">
    <property type="term" value="C:plasma membrane"/>
    <property type="evidence" value="ECO:0007669"/>
    <property type="project" value="TreeGrafter"/>
</dbReference>
<dbReference type="AlphaFoldDB" id="A0A9D3YF44"/>
<feature type="transmembrane region" description="Helical" evidence="8">
    <location>
        <begin position="79"/>
        <end position="103"/>
    </location>
</feature>
<dbReference type="PANTHER" id="PTHR24243:SF230">
    <property type="entry name" value="G-PROTEIN COUPLED RECEPTORS FAMILY 1 PROFILE DOMAIN-CONTAINING PROTEIN"/>
    <property type="match status" value="1"/>
</dbReference>
<feature type="transmembrane region" description="Helical" evidence="8">
    <location>
        <begin position="305"/>
        <end position="328"/>
    </location>
</feature>
<evidence type="ECO:0000256" key="5">
    <source>
        <dbReference type="ARBA" id="ARBA00023136"/>
    </source>
</evidence>
<keyword evidence="5 8" id="KW-0472">Membrane</keyword>
<accession>A0A9D3YF44</accession>
<keyword evidence="2 8" id="KW-0812">Transmembrane</keyword>
<feature type="domain" description="G-protein coupled receptors family 1 profile" evidence="9">
    <location>
        <begin position="61"/>
        <end position="326"/>
    </location>
</feature>
<proteinExistence type="predicted"/>
<keyword evidence="4" id="KW-0297">G-protein coupled receptor</keyword>
<evidence type="ECO:0000256" key="8">
    <source>
        <dbReference type="SAM" id="Phobius"/>
    </source>
</evidence>
<keyword evidence="7" id="KW-0807">Transducer</keyword>
<evidence type="ECO:0000313" key="11">
    <source>
        <dbReference type="Proteomes" id="UP000828390"/>
    </source>
</evidence>
<dbReference type="InterPro" id="IPR000276">
    <property type="entry name" value="GPCR_Rhodpsn"/>
</dbReference>
<feature type="transmembrane region" description="Helical" evidence="8">
    <location>
        <begin position="49"/>
        <end position="70"/>
    </location>
</feature>
<evidence type="ECO:0000313" key="10">
    <source>
        <dbReference type="EMBL" id="KAH3697951.1"/>
    </source>
</evidence>
<evidence type="ECO:0000259" key="9">
    <source>
        <dbReference type="PROSITE" id="PS50262"/>
    </source>
</evidence>
<evidence type="ECO:0000256" key="7">
    <source>
        <dbReference type="ARBA" id="ARBA00023224"/>
    </source>
</evidence>
<dbReference type="PROSITE" id="PS50262">
    <property type="entry name" value="G_PROTEIN_RECEP_F1_2"/>
    <property type="match status" value="1"/>
</dbReference>
<keyword evidence="11" id="KW-1185">Reference proteome</keyword>